<dbReference type="PROSITE" id="PS51819">
    <property type="entry name" value="VOC"/>
    <property type="match status" value="1"/>
</dbReference>
<proteinExistence type="predicted"/>
<dbReference type="InterPro" id="IPR037523">
    <property type="entry name" value="VOC_core"/>
</dbReference>
<dbReference type="Pfam" id="PF00903">
    <property type="entry name" value="Glyoxalase"/>
    <property type="match status" value="1"/>
</dbReference>
<dbReference type="PANTHER" id="PTHR35006">
    <property type="entry name" value="GLYOXALASE FAMILY PROTEIN (AFU_ORTHOLOGUE AFUA_5G14830)"/>
    <property type="match status" value="1"/>
</dbReference>
<dbReference type="KEGG" id="acru:HHL28_08310"/>
<organism evidence="2 3">
    <name type="scientific">Aerophototrophica crusticola</name>
    <dbReference type="NCBI Taxonomy" id="1709002"/>
    <lineage>
        <taxon>Bacteria</taxon>
        <taxon>Pseudomonadati</taxon>
        <taxon>Pseudomonadota</taxon>
        <taxon>Alphaproteobacteria</taxon>
        <taxon>Rhodospirillales</taxon>
        <taxon>Rhodospirillaceae</taxon>
        <taxon>Aerophototrophica</taxon>
    </lineage>
</organism>
<dbReference type="EMBL" id="CP051775">
    <property type="protein sequence ID" value="QJE73084.1"/>
    <property type="molecule type" value="Genomic_DNA"/>
</dbReference>
<dbReference type="Proteomes" id="UP000501891">
    <property type="component" value="Chromosome"/>
</dbReference>
<dbReference type="AlphaFoldDB" id="A0A858R6V3"/>
<dbReference type="CDD" id="cd07262">
    <property type="entry name" value="VOC_like"/>
    <property type="match status" value="1"/>
</dbReference>
<evidence type="ECO:0000313" key="3">
    <source>
        <dbReference type="Proteomes" id="UP000501891"/>
    </source>
</evidence>
<dbReference type="SUPFAM" id="SSF54593">
    <property type="entry name" value="Glyoxalase/Bleomycin resistance protein/Dihydroxybiphenyl dioxygenase"/>
    <property type="match status" value="1"/>
</dbReference>
<dbReference type="InterPro" id="IPR029068">
    <property type="entry name" value="Glyas_Bleomycin-R_OHBP_Dase"/>
</dbReference>
<sequence>MPYHTGRFIDHVHLKVRDLEASRRFYKAVAGVLGIPVSSEDADHLAIDELYVSTGEPLTSGLHLAFQARDRDAVHGFHAAALAAGGTDNGGPGERHYHPGYYAAFVLDPDGNNIEAVHHGPATRSADSVEITPNAP</sequence>
<accession>A0A858R6V3</accession>
<dbReference type="PANTHER" id="PTHR35006:SF2">
    <property type="entry name" value="GLYOXALASE FAMILY PROTEIN (AFU_ORTHOLOGUE AFUA_5G14830)"/>
    <property type="match status" value="1"/>
</dbReference>
<feature type="domain" description="VOC" evidence="1">
    <location>
        <begin position="8"/>
        <end position="119"/>
    </location>
</feature>
<name>A0A858R6V3_9PROT</name>
<dbReference type="InterPro" id="IPR004360">
    <property type="entry name" value="Glyas_Fos-R_dOase_dom"/>
</dbReference>
<evidence type="ECO:0000313" key="2">
    <source>
        <dbReference type="EMBL" id="QJE73084.1"/>
    </source>
</evidence>
<protein>
    <submittedName>
        <fullName evidence="2">VOC family protein</fullName>
    </submittedName>
</protein>
<reference evidence="2" key="1">
    <citation type="submission" date="2020-04" db="EMBL/GenBank/DDBJ databases">
        <title>A desert anoxygenic phototrophic bacterium fixes CO2 using RubisCO under aerobic conditions.</title>
        <authorList>
            <person name="Tang K."/>
        </authorList>
    </citation>
    <scope>NUCLEOTIDE SEQUENCE [LARGE SCALE GENOMIC DNA]</scope>
    <source>
        <strain evidence="2">MIMtkB3</strain>
    </source>
</reference>
<dbReference type="Gene3D" id="3.10.180.10">
    <property type="entry name" value="2,3-Dihydroxybiphenyl 1,2-Dioxygenase, domain 1"/>
    <property type="match status" value="1"/>
</dbReference>
<evidence type="ECO:0000259" key="1">
    <source>
        <dbReference type="PROSITE" id="PS51819"/>
    </source>
</evidence>
<gene>
    <name evidence="2" type="ORF">HHL28_08310</name>
</gene>
<keyword evidence="3" id="KW-1185">Reference proteome</keyword>